<comment type="caution">
    <text evidence="2">The sequence shown here is derived from an EMBL/GenBank/DDBJ whole genome shotgun (WGS) entry which is preliminary data.</text>
</comment>
<dbReference type="AlphaFoldDB" id="A0A9N7VHR4"/>
<feature type="region of interest" description="Disordered" evidence="1">
    <location>
        <begin position="1"/>
        <end position="53"/>
    </location>
</feature>
<dbReference type="EMBL" id="CADEAL010003985">
    <property type="protein sequence ID" value="CAB1448674.1"/>
    <property type="molecule type" value="Genomic_DNA"/>
</dbReference>
<organism evidence="2 3">
    <name type="scientific">Pleuronectes platessa</name>
    <name type="common">European plaice</name>
    <dbReference type="NCBI Taxonomy" id="8262"/>
    <lineage>
        <taxon>Eukaryota</taxon>
        <taxon>Metazoa</taxon>
        <taxon>Chordata</taxon>
        <taxon>Craniata</taxon>
        <taxon>Vertebrata</taxon>
        <taxon>Euteleostomi</taxon>
        <taxon>Actinopterygii</taxon>
        <taxon>Neopterygii</taxon>
        <taxon>Teleostei</taxon>
        <taxon>Neoteleostei</taxon>
        <taxon>Acanthomorphata</taxon>
        <taxon>Carangaria</taxon>
        <taxon>Pleuronectiformes</taxon>
        <taxon>Pleuronectoidei</taxon>
        <taxon>Pleuronectidae</taxon>
        <taxon>Pleuronectes</taxon>
    </lineage>
</organism>
<protein>
    <submittedName>
        <fullName evidence="2">Uncharacterized protein</fullName>
    </submittedName>
</protein>
<feature type="region of interest" description="Disordered" evidence="1">
    <location>
        <begin position="228"/>
        <end position="295"/>
    </location>
</feature>
<evidence type="ECO:0000313" key="2">
    <source>
        <dbReference type="EMBL" id="CAB1448674.1"/>
    </source>
</evidence>
<evidence type="ECO:0000313" key="3">
    <source>
        <dbReference type="Proteomes" id="UP001153269"/>
    </source>
</evidence>
<name>A0A9N7VHR4_PLEPL</name>
<gene>
    <name evidence="2" type="ORF">PLEPLA_LOCUS36323</name>
</gene>
<sequence length="295" mass="31374">MDDLPAPLTPSQPLIDSAPAGQTGVKPPGSKGHNTGHERGVGRGGGGGSLFNPVSSRDLHVQTVCCSPAQESSGIVASPQFSEEEATSREALNPKDAISALKSVGALFLLEVPSVGGPAECAGVARTRMELVLGSVVDLIYANAQSMRRLFPLQSGAPPPHPPEQYRSAHPTLGWKLQTRVPIVKYEGGGGREEPEPEDRPVSRALGLTSAPLHRRILQLCFGPLSPLPRQIRPQAGGRREPEEKTGWTSQAGPRGRRESGAGSKIRRQLREGTKRPPLHIPAMARGQEPGINRD</sequence>
<reference evidence="2" key="1">
    <citation type="submission" date="2020-03" db="EMBL/GenBank/DDBJ databases">
        <authorList>
            <person name="Weist P."/>
        </authorList>
    </citation>
    <scope>NUCLEOTIDE SEQUENCE</scope>
</reference>
<keyword evidence="3" id="KW-1185">Reference proteome</keyword>
<proteinExistence type="predicted"/>
<dbReference type="Proteomes" id="UP001153269">
    <property type="component" value="Unassembled WGS sequence"/>
</dbReference>
<accession>A0A9N7VHR4</accession>
<evidence type="ECO:0000256" key="1">
    <source>
        <dbReference type="SAM" id="MobiDB-lite"/>
    </source>
</evidence>